<sequence length="81" mass="9513">MHVDCFIYYYSKIRHICHVIVSYATIYQHCSLFEHNYRFKTLSQGRRLQRSALVLGVLAKECHYRHHPAAHLSSLPISEPA</sequence>
<dbReference type="Proteomes" id="UP000011115">
    <property type="component" value="Unassembled WGS sequence"/>
</dbReference>
<dbReference type="AlphaFoldDB" id="M1BST3"/>
<reference evidence="1" key="2">
    <citation type="submission" date="2015-06" db="UniProtKB">
        <authorList>
            <consortium name="EnsemblPlants"/>
        </authorList>
    </citation>
    <scope>IDENTIFICATION</scope>
    <source>
        <strain evidence="1">DM1-3 516 R44</strain>
    </source>
</reference>
<accession>M1BST3</accession>
<evidence type="ECO:0000313" key="1">
    <source>
        <dbReference type="EnsemblPlants" id="PGSC0003DMT400052099"/>
    </source>
</evidence>
<keyword evidence="2" id="KW-1185">Reference proteome</keyword>
<dbReference type="Gramene" id="PGSC0003DMT400052099">
    <property type="protein sequence ID" value="PGSC0003DMT400052099"/>
    <property type="gene ID" value="PGSC0003DMG402020221"/>
</dbReference>
<proteinExistence type="predicted"/>
<dbReference type="PaxDb" id="4113-PGSC0003DMT400052099"/>
<dbReference type="EnsemblPlants" id="PGSC0003DMT400052099">
    <property type="protein sequence ID" value="PGSC0003DMT400052099"/>
    <property type="gene ID" value="PGSC0003DMG402020221"/>
</dbReference>
<organism evidence="1 2">
    <name type="scientific">Solanum tuberosum</name>
    <name type="common">Potato</name>
    <dbReference type="NCBI Taxonomy" id="4113"/>
    <lineage>
        <taxon>Eukaryota</taxon>
        <taxon>Viridiplantae</taxon>
        <taxon>Streptophyta</taxon>
        <taxon>Embryophyta</taxon>
        <taxon>Tracheophyta</taxon>
        <taxon>Spermatophyta</taxon>
        <taxon>Magnoliopsida</taxon>
        <taxon>eudicotyledons</taxon>
        <taxon>Gunneridae</taxon>
        <taxon>Pentapetalae</taxon>
        <taxon>asterids</taxon>
        <taxon>lamiids</taxon>
        <taxon>Solanales</taxon>
        <taxon>Solanaceae</taxon>
        <taxon>Solanoideae</taxon>
        <taxon>Solaneae</taxon>
        <taxon>Solanum</taxon>
    </lineage>
</organism>
<dbReference type="InParanoid" id="M1BST3"/>
<reference evidence="2" key="1">
    <citation type="journal article" date="2011" name="Nature">
        <title>Genome sequence and analysis of the tuber crop potato.</title>
        <authorList>
            <consortium name="The Potato Genome Sequencing Consortium"/>
        </authorList>
    </citation>
    <scope>NUCLEOTIDE SEQUENCE [LARGE SCALE GENOMIC DNA]</scope>
    <source>
        <strain evidence="2">cv. DM1-3 516 R44</strain>
    </source>
</reference>
<name>M1BST3_SOLTU</name>
<protein>
    <submittedName>
        <fullName evidence="1">Uncharacterized protein</fullName>
    </submittedName>
</protein>
<dbReference type="HOGENOM" id="CLU_2578543_0_0_1"/>
<evidence type="ECO:0000313" key="2">
    <source>
        <dbReference type="Proteomes" id="UP000011115"/>
    </source>
</evidence>